<evidence type="ECO:0000313" key="2">
    <source>
        <dbReference type="Proteomes" id="UP000829364"/>
    </source>
</evidence>
<keyword evidence="2" id="KW-1185">Reference proteome</keyword>
<dbReference type="GeneID" id="72062766"/>
<dbReference type="EMBL" id="CP086354">
    <property type="protein sequence ID" value="UNI14136.1"/>
    <property type="molecule type" value="Genomic_DNA"/>
</dbReference>
<sequence>MLCNNPLRESLQLIRESLHRGAPASTEYMREKMARWEGKSKYVNRTRTNVTASTYAFDAPHEPRRRSVADHVHTVLTGHYNDHHVNDDHDDESTRAIPARAWGSEQAPRRTVESGRIQSGAAHGPCGLHLLCCSATHILHTDISTVRTWHVLHLPPTALASPAAAVMDLKARLSRDP</sequence>
<proteinExistence type="predicted"/>
<accession>A0A9Q8V779</accession>
<dbReference type="RefSeq" id="XP_047837617.1">
    <property type="nucleotide sequence ID" value="XM_047981657.1"/>
</dbReference>
<name>A0A9Q8V779_9HYPO</name>
<protein>
    <submittedName>
        <fullName evidence="1">Uncharacterized protein</fullName>
    </submittedName>
</protein>
<dbReference type="KEGG" id="ptkz:JDV02_000801"/>
<evidence type="ECO:0000313" key="1">
    <source>
        <dbReference type="EMBL" id="UNI14136.1"/>
    </source>
</evidence>
<dbReference type="Proteomes" id="UP000829364">
    <property type="component" value="Chromosome 1"/>
</dbReference>
<reference evidence="1" key="1">
    <citation type="submission" date="2021-11" db="EMBL/GenBank/DDBJ databases">
        <title>Purpureocillium_takamizusanense_genome.</title>
        <authorList>
            <person name="Nguyen N.-H."/>
        </authorList>
    </citation>
    <scope>NUCLEOTIDE SEQUENCE</scope>
    <source>
        <strain evidence="1">PT3</strain>
    </source>
</reference>
<dbReference type="AlphaFoldDB" id="A0A9Q8V779"/>
<gene>
    <name evidence="1" type="ORF">JDV02_000801</name>
</gene>
<organism evidence="1 2">
    <name type="scientific">Purpureocillium takamizusanense</name>
    <dbReference type="NCBI Taxonomy" id="2060973"/>
    <lineage>
        <taxon>Eukaryota</taxon>
        <taxon>Fungi</taxon>
        <taxon>Dikarya</taxon>
        <taxon>Ascomycota</taxon>
        <taxon>Pezizomycotina</taxon>
        <taxon>Sordariomycetes</taxon>
        <taxon>Hypocreomycetidae</taxon>
        <taxon>Hypocreales</taxon>
        <taxon>Ophiocordycipitaceae</taxon>
        <taxon>Purpureocillium</taxon>
    </lineage>
</organism>